<dbReference type="UniPathway" id="UPA00251">
    <property type="reaction ID" value="UER00318"/>
</dbReference>
<feature type="non-terminal residue" evidence="9">
    <location>
        <position position="248"/>
    </location>
</feature>
<dbReference type="GO" id="GO:0005829">
    <property type="term" value="C:cytosol"/>
    <property type="evidence" value="ECO:0007669"/>
    <property type="project" value="TreeGrafter"/>
</dbReference>
<keyword evidence="6" id="KW-0627">Porphyrin biosynthesis</keyword>
<evidence type="ECO:0000256" key="2">
    <source>
        <dbReference type="ARBA" id="ARBA00008055"/>
    </source>
</evidence>
<dbReference type="PRINTS" id="PR00144">
    <property type="entry name" value="DALDHYDRTASE"/>
</dbReference>
<gene>
    <name evidence="9" type="ORF">MNBD_ALPHA12-207</name>
</gene>
<evidence type="ECO:0000256" key="7">
    <source>
        <dbReference type="ARBA" id="ARBA00032837"/>
    </source>
</evidence>
<evidence type="ECO:0000313" key="9">
    <source>
        <dbReference type="EMBL" id="VAW23518.1"/>
    </source>
</evidence>
<dbReference type="PANTHER" id="PTHR11458">
    <property type="entry name" value="DELTA-AMINOLEVULINIC ACID DEHYDRATASE"/>
    <property type="match status" value="1"/>
</dbReference>
<dbReference type="SUPFAM" id="SSF51569">
    <property type="entry name" value="Aldolase"/>
    <property type="match status" value="1"/>
</dbReference>
<dbReference type="Pfam" id="PF00490">
    <property type="entry name" value="ALAD"/>
    <property type="match status" value="1"/>
</dbReference>
<organism evidence="9">
    <name type="scientific">hydrothermal vent metagenome</name>
    <dbReference type="NCBI Taxonomy" id="652676"/>
    <lineage>
        <taxon>unclassified sequences</taxon>
        <taxon>metagenomes</taxon>
        <taxon>ecological metagenomes</taxon>
    </lineage>
</organism>
<dbReference type="GO" id="GO:0006782">
    <property type="term" value="P:protoporphyrinogen IX biosynthetic process"/>
    <property type="evidence" value="ECO:0007669"/>
    <property type="project" value="UniProtKB-UniPathway"/>
</dbReference>
<comment type="pathway">
    <text evidence="1">Porphyrin-containing compound metabolism; protoporphyrin-IX biosynthesis; coproporphyrinogen-III from 5-aminolevulinate: step 1/4.</text>
</comment>
<reference evidence="9" key="1">
    <citation type="submission" date="2018-06" db="EMBL/GenBank/DDBJ databases">
        <authorList>
            <person name="Zhirakovskaya E."/>
        </authorList>
    </citation>
    <scope>NUCLEOTIDE SEQUENCE</scope>
</reference>
<evidence type="ECO:0000256" key="6">
    <source>
        <dbReference type="ARBA" id="ARBA00023244"/>
    </source>
</evidence>
<dbReference type="EC" id="4.2.1.24" evidence="3"/>
<keyword evidence="4" id="KW-0350">Heme biosynthesis</keyword>
<dbReference type="GO" id="GO:0004655">
    <property type="term" value="F:porphobilinogen synthase activity"/>
    <property type="evidence" value="ECO:0007669"/>
    <property type="project" value="UniProtKB-EC"/>
</dbReference>
<evidence type="ECO:0000256" key="1">
    <source>
        <dbReference type="ARBA" id="ARBA00004694"/>
    </source>
</evidence>
<accession>A0A3B0TZR3</accession>
<evidence type="ECO:0000256" key="5">
    <source>
        <dbReference type="ARBA" id="ARBA00023239"/>
    </source>
</evidence>
<dbReference type="SMART" id="SM01004">
    <property type="entry name" value="ALAD"/>
    <property type="match status" value="1"/>
</dbReference>
<dbReference type="NCBIfam" id="NF006762">
    <property type="entry name" value="PRK09283.1"/>
    <property type="match status" value="1"/>
</dbReference>
<keyword evidence="5 9" id="KW-0456">Lyase</keyword>
<name>A0A3B0TZR3_9ZZZZ</name>
<evidence type="ECO:0000256" key="4">
    <source>
        <dbReference type="ARBA" id="ARBA00023133"/>
    </source>
</evidence>
<protein>
    <recommendedName>
        <fullName evidence="3">porphobilinogen synthase</fullName>
        <ecNumber evidence="3">4.2.1.24</ecNumber>
    </recommendedName>
    <alternativeName>
        <fullName evidence="7">Porphobilinogen synthase</fullName>
    </alternativeName>
</protein>
<evidence type="ECO:0000256" key="3">
    <source>
        <dbReference type="ARBA" id="ARBA00012053"/>
    </source>
</evidence>
<dbReference type="GO" id="GO:0008270">
    <property type="term" value="F:zinc ion binding"/>
    <property type="evidence" value="ECO:0007669"/>
    <property type="project" value="TreeGrafter"/>
</dbReference>
<comment type="catalytic activity">
    <reaction evidence="8">
        <text>2 5-aminolevulinate = porphobilinogen + 2 H2O + H(+)</text>
        <dbReference type="Rhea" id="RHEA:24064"/>
        <dbReference type="ChEBI" id="CHEBI:15377"/>
        <dbReference type="ChEBI" id="CHEBI:15378"/>
        <dbReference type="ChEBI" id="CHEBI:58126"/>
        <dbReference type="ChEBI" id="CHEBI:356416"/>
        <dbReference type="EC" id="4.2.1.24"/>
    </reaction>
</comment>
<dbReference type="EMBL" id="UOEO01000240">
    <property type="protein sequence ID" value="VAW23518.1"/>
    <property type="molecule type" value="Genomic_DNA"/>
</dbReference>
<comment type="similarity">
    <text evidence="2">Belongs to the ALAD family.</text>
</comment>
<dbReference type="PANTHER" id="PTHR11458:SF0">
    <property type="entry name" value="DELTA-AMINOLEVULINIC ACID DEHYDRATASE"/>
    <property type="match status" value="1"/>
</dbReference>
<evidence type="ECO:0000256" key="8">
    <source>
        <dbReference type="ARBA" id="ARBA00047651"/>
    </source>
</evidence>
<sequence>MGTEFKKHDMGFLGGRRLRRMRQSGWSRAIISENMLTPGDLIYPIFITEGENVRAPIGSMPGIFRLSIDMAIKEAQMAQEAGITMLALFPNTQNERRSADGAEALNPDNLTCRALRAIKDKAPDIGLCTDVALDPYTDHGHDGVMDGEEILNDETVEILVGQALNQARAGSSVIAPSDMMDGRIGAIRAALDKNGFSNVIIMAYSAKYASAFYGPFRDAIGSGGRLKGDKRTYQMDYANVNEALREVE</sequence>
<dbReference type="AlphaFoldDB" id="A0A3B0TZR3"/>
<dbReference type="InterPro" id="IPR013785">
    <property type="entry name" value="Aldolase_TIM"/>
</dbReference>
<dbReference type="Gene3D" id="3.20.20.70">
    <property type="entry name" value="Aldolase class I"/>
    <property type="match status" value="1"/>
</dbReference>
<dbReference type="InterPro" id="IPR001731">
    <property type="entry name" value="ALAD"/>
</dbReference>
<proteinExistence type="inferred from homology"/>